<protein>
    <submittedName>
        <fullName evidence="2">Uncharacterized protein</fullName>
    </submittedName>
</protein>
<feature type="region of interest" description="Disordered" evidence="1">
    <location>
        <begin position="1"/>
        <end position="30"/>
    </location>
</feature>
<organism evidence="2">
    <name type="scientific">Photinus pyralis</name>
    <name type="common">Common eastern firefly</name>
    <name type="synonym">Lampyris pyralis</name>
    <dbReference type="NCBI Taxonomy" id="7054"/>
    <lineage>
        <taxon>Eukaryota</taxon>
        <taxon>Metazoa</taxon>
        <taxon>Ecdysozoa</taxon>
        <taxon>Arthropoda</taxon>
        <taxon>Hexapoda</taxon>
        <taxon>Insecta</taxon>
        <taxon>Pterygota</taxon>
        <taxon>Neoptera</taxon>
        <taxon>Endopterygota</taxon>
        <taxon>Coleoptera</taxon>
        <taxon>Polyphaga</taxon>
        <taxon>Elateriformia</taxon>
        <taxon>Elateroidea</taxon>
        <taxon>Lampyridae</taxon>
        <taxon>Lampyrinae</taxon>
        <taxon>Photinus</taxon>
    </lineage>
</organism>
<accession>A0A1Y1K6X5</accession>
<dbReference type="AlphaFoldDB" id="A0A1Y1K6X5"/>
<evidence type="ECO:0000256" key="1">
    <source>
        <dbReference type="SAM" id="MobiDB-lite"/>
    </source>
</evidence>
<name>A0A1Y1K6X5_PHOPY</name>
<sequence length="154" mass="17951">MSSHRSGGDSHRRRHRRQSSARDAPRPPSPAEILQEIQTLLRELQTHSSAYTDQYNYHVREVKRLQIMLQSALEERSLMSDSAAAVQATRQGRMIDQAEIHAKRLQLEKEIESLEWSIGYYENASASMQRLWQAVETEIRRLQQEIENLRSPRA</sequence>
<feature type="compositionally biased region" description="Basic and acidic residues" evidence="1">
    <location>
        <begin position="1"/>
        <end position="10"/>
    </location>
</feature>
<evidence type="ECO:0000313" key="2">
    <source>
        <dbReference type="EMBL" id="JAV57209.1"/>
    </source>
</evidence>
<proteinExistence type="predicted"/>
<dbReference type="EMBL" id="GEZM01090664">
    <property type="protein sequence ID" value="JAV57209.1"/>
    <property type="molecule type" value="Transcribed_RNA"/>
</dbReference>
<reference evidence="2" key="1">
    <citation type="journal article" date="2016" name="Sci. Rep.">
        <title>Molecular characterization of firefly nuptial gifts: a multi-omics approach sheds light on postcopulatory sexual selection.</title>
        <authorList>
            <person name="Al-Wathiqui N."/>
            <person name="Fallon T.R."/>
            <person name="South A."/>
            <person name="Weng J.K."/>
            <person name="Lewis S.M."/>
        </authorList>
    </citation>
    <scope>NUCLEOTIDE SEQUENCE</scope>
</reference>